<dbReference type="STRING" id="1279009.ADICEAN_03550"/>
<protein>
    <submittedName>
        <fullName evidence="3">Trifunctional nucleotide phosphoesterase protein YfkN</fullName>
    </submittedName>
</protein>
<dbReference type="GO" id="GO:0016787">
    <property type="term" value="F:hydrolase activity"/>
    <property type="evidence" value="ECO:0007669"/>
    <property type="project" value="InterPro"/>
</dbReference>
<dbReference type="PRINTS" id="PR01607">
    <property type="entry name" value="APYRASEFAMLY"/>
</dbReference>
<feature type="signal peptide" evidence="1">
    <location>
        <begin position="1"/>
        <end position="30"/>
    </location>
</feature>
<organism evidence="3 4">
    <name type="scientific">Cesiribacter andamanensis AMV16</name>
    <dbReference type="NCBI Taxonomy" id="1279009"/>
    <lineage>
        <taxon>Bacteria</taxon>
        <taxon>Pseudomonadati</taxon>
        <taxon>Bacteroidota</taxon>
        <taxon>Cytophagia</taxon>
        <taxon>Cytophagales</taxon>
        <taxon>Cesiribacteraceae</taxon>
        <taxon>Cesiribacter</taxon>
    </lineage>
</organism>
<name>M7N203_9BACT</name>
<keyword evidence="1" id="KW-0732">Signal</keyword>
<dbReference type="SUPFAM" id="SSF55816">
    <property type="entry name" value="5'-nucleotidase (syn. UDP-sugar hydrolase), C-terminal domain"/>
    <property type="match status" value="1"/>
</dbReference>
<feature type="domain" description="5'-Nucleotidase C-terminal" evidence="2">
    <location>
        <begin position="82"/>
        <end position="215"/>
    </location>
</feature>
<evidence type="ECO:0000259" key="2">
    <source>
        <dbReference type="Pfam" id="PF02872"/>
    </source>
</evidence>
<dbReference type="InterPro" id="IPR036907">
    <property type="entry name" value="5'-Nucleotdase_C_sf"/>
</dbReference>
<dbReference type="PROSITE" id="PS51257">
    <property type="entry name" value="PROKAR_LIPOPROTEIN"/>
    <property type="match status" value="1"/>
</dbReference>
<dbReference type="EMBL" id="AODQ01000125">
    <property type="protein sequence ID" value="EMR01322.1"/>
    <property type="molecule type" value="Genomic_DNA"/>
</dbReference>
<dbReference type="InterPro" id="IPR006179">
    <property type="entry name" value="5_nucleotidase/apyrase"/>
</dbReference>
<gene>
    <name evidence="3" type="primary">yfkN_1</name>
    <name evidence="3" type="ORF">ADICEAN_03550</name>
</gene>
<comment type="caution">
    <text evidence="3">The sequence shown here is derived from an EMBL/GenBank/DDBJ whole genome shotgun (WGS) entry which is preliminary data.</text>
</comment>
<dbReference type="OrthoDB" id="4762412at2"/>
<sequence length="255" mass="27539">MPNRSRPLPLIFLWLASSLLLSCGGSQVLAPQYVAEQPNALAVDSLLQPDAATLAYIQPYKLQIDSLMNQVIGQAARELPKGEIESPLGNFVADLIEESVRASSSAGVDMGVITTGGVRIPLPKGPLTRGDIFELMPFENMLQVLELSGEQTLRLFEHAARVKNLAISNSQLLVRGGQIERITIGGKPFDPAKTYRIATSDYLAGGGDHLGMLKEARVLEYTDILLRDAIVAKIQALQAQGLAVDARVEGRVIIE</sequence>
<proteinExistence type="predicted"/>
<accession>M7N203</accession>
<dbReference type="PANTHER" id="PTHR11575">
    <property type="entry name" value="5'-NUCLEOTIDASE-RELATED"/>
    <property type="match status" value="1"/>
</dbReference>
<dbReference type="eggNOG" id="COG0737">
    <property type="taxonomic scope" value="Bacteria"/>
</dbReference>
<evidence type="ECO:0000256" key="1">
    <source>
        <dbReference type="SAM" id="SignalP"/>
    </source>
</evidence>
<evidence type="ECO:0000313" key="4">
    <source>
        <dbReference type="Proteomes" id="UP000011910"/>
    </source>
</evidence>
<feature type="chain" id="PRO_5004081550" evidence="1">
    <location>
        <begin position="31"/>
        <end position="255"/>
    </location>
</feature>
<dbReference type="AlphaFoldDB" id="M7N203"/>
<evidence type="ECO:0000313" key="3">
    <source>
        <dbReference type="EMBL" id="EMR01322.1"/>
    </source>
</evidence>
<dbReference type="PANTHER" id="PTHR11575:SF24">
    <property type="entry name" value="5'-NUCLEOTIDASE"/>
    <property type="match status" value="1"/>
</dbReference>
<dbReference type="Pfam" id="PF02872">
    <property type="entry name" value="5_nucleotid_C"/>
    <property type="match status" value="1"/>
</dbReference>
<dbReference type="RefSeq" id="WP_009196931.1">
    <property type="nucleotide sequence ID" value="NZ_AODQ01000125.1"/>
</dbReference>
<reference evidence="3 4" key="1">
    <citation type="journal article" date="2013" name="Genome Announc.">
        <title>Draft Genome Sequence of Cesiribacter andamanensis Strain AMV16T, Isolated from a Soil Sample from a Mud Volcano in the Andaman Islands, India.</title>
        <authorList>
            <person name="Shivaji S."/>
            <person name="Ara S."/>
            <person name="Begum Z."/>
            <person name="Srinivas T.N."/>
            <person name="Singh A."/>
            <person name="Kumar Pinnaka A."/>
        </authorList>
    </citation>
    <scope>NUCLEOTIDE SEQUENCE [LARGE SCALE GENOMIC DNA]</scope>
    <source>
        <strain evidence="3 4">AMV16</strain>
    </source>
</reference>
<dbReference type="GO" id="GO:0009166">
    <property type="term" value="P:nucleotide catabolic process"/>
    <property type="evidence" value="ECO:0007669"/>
    <property type="project" value="InterPro"/>
</dbReference>
<dbReference type="Gene3D" id="3.90.780.10">
    <property type="entry name" value="5'-Nucleotidase, C-terminal domain"/>
    <property type="match status" value="1"/>
</dbReference>
<dbReference type="InterPro" id="IPR008334">
    <property type="entry name" value="5'-Nucleotdase_C"/>
</dbReference>
<dbReference type="Proteomes" id="UP000011910">
    <property type="component" value="Unassembled WGS sequence"/>
</dbReference>
<keyword evidence="4" id="KW-1185">Reference proteome</keyword>